<evidence type="ECO:0000256" key="1">
    <source>
        <dbReference type="SAM" id="MobiDB-lite"/>
    </source>
</evidence>
<evidence type="ECO:0000313" key="3">
    <source>
        <dbReference type="Proteomes" id="UP000485058"/>
    </source>
</evidence>
<protein>
    <submittedName>
        <fullName evidence="2">Uncharacterized protein</fullName>
    </submittedName>
</protein>
<name>A0A699Z2Y3_HAELA</name>
<evidence type="ECO:0000313" key="2">
    <source>
        <dbReference type="EMBL" id="GFH09752.1"/>
    </source>
</evidence>
<organism evidence="2 3">
    <name type="scientific">Haematococcus lacustris</name>
    <name type="common">Green alga</name>
    <name type="synonym">Haematococcus pluvialis</name>
    <dbReference type="NCBI Taxonomy" id="44745"/>
    <lineage>
        <taxon>Eukaryota</taxon>
        <taxon>Viridiplantae</taxon>
        <taxon>Chlorophyta</taxon>
        <taxon>core chlorophytes</taxon>
        <taxon>Chlorophyceae</taxon>
        <taxon>CS clade</taxon>
        <taxon>Chlamydomonadales</taxon>
        <taxon>Haematococcaceae</taxon>
        <taxon>Haematococcus</taxon>
    </lineage>
</organism>
<dbReference type="EMBL" id="BLLF01000259">
    <property type="protein sequence ID" value="GFH09752.1"/>
    <property type="molecule type" value="Genomic_DNA"/>
</dbReference>
<reference evidence="2 3" key="1">
    <citation type="submission" date="2020-02" db="EMBL/GenBank/DDBJ databases">
        <title>Draft genome sequence of Haematococcus lacustris strain NIES-144.</title>
        <authorList>
            <person name="Morimoto D."/>
            <person name="Nakagawa S."/>
            <person name="Yoshida T."/>
            <person name="Sawayama S."/>
        </authorList>
    </citation>
    <scope>NUCLEOTIDE SEQUENCE [LARGE SCALE GENOMIC DNA]</scope>
    <source>
        <strain evidence="2 3">NIES-144</strain>
    </source>
</reference>
<dbReference type="AlphaFoldDB" id="A0A699Z2Y3"/>
<keyword evidence="3" id="KW-1185">Reference proteome</keyword>
<accession>A0A699Z2Y3</accession>
<gene>
    <name evidence="2" type="ORF">HaLaN_04951</name>
</gene>
<sequence length="422" mass="44874">MNRFGAFTDARALLGRMLSVYSVLPASPYDQWVLRMWAHQVMQSHAYPDVPPLLPPSALPPGAPVPSLKDTLTTLLAITNVSNALPSDEDIFWALGAGDSGSSVDWSSVGGTLSGFSSPVEVQVMHARIQDALAFLLRSAPPSMPYIRLQMQVHTWQVQALQIVTSCLHAGRLDSSCTGWLLQMEQALQMESRIWDNPSAPSLRIVPVAEMFGHLLVLTSQQPARASTLFSSCLDQLPNRQTCVLGMGRSAALAGDGPTASSWYARLWEQCSPAAAPPDFLAPGLTEAYFMALPVANMTSLSSSDSNIGSAGQGAGQEPTPSPPSAASQAYTHNYFFMYGSALFLYPPLPVTYYPSSHTYQGYVYGARQGSTVLGHPVSSPVMGYPAGSVSYDQAGHTAGSRLGAAGGVPPALLVASSLHAW</sequence>
<comment type="caution">
    <text evidence="2">The sequence shown here is derived from an EMBL/GenBank/DDBJ whole genome shotgun (WGS) entry which is preliminary data.</text>
</comment>
<feature type="region of interest" description="Disordered" evidence="1">
    <location>
        <begin position="304"/>
        <end position="326"/>
    </location>
</feature>
<proteinExistence type="predicted"/>
<dbReference type="Proteomes" id="UP000485058">
    <property type="component" value="Unassembled WGS sequence"/>
</dbReference>